<evidence type="ECO:0000313" key="4">
    <source>
        <dbReference type="Proteomes" id="UP000593892"/>
    </source>
</evidence>
<keyword evidence="4" id="KW-1185">Reference proteome</keyword>
<reference evidence="3 4" key="1">
    <citation type="submission" date="2020-10" db="EMBL/GenBank/DDBJ databases">
        <title>Complete genome sequence of Paludibaculum fermentans P105T, a facultatively anaerobic acidobacterium capable of dissimilatory Fe(III) reduction.</title>
        <authorList>
            <person name="Dedysh S.N."/>
            <person name="Beletsky A.V."/>
            <person name="Kulichevskaya I.S."/>
            <person name="Mardanov A.V."/>
            <person name="Ravin N.V."/>
        </authorList>
    </citation>
    <scope>NUCLEOTIDE SEQUENCE [LARGE SCALE GENOMIC DNA]</scope>
    <source>
        <strain evidence="3 4">P105</strain>
    </source>
</reference>
<dbReference type="AlphaFoldDB" id="A0A7S7NSK6"/>
<dbReference type="Proteomes" id="UP000593892">
    <property type="component" value="Chromosome"/>
</dbReference>
<dbReference type="Gene3D" id="2.60.40.10">
    <property type="entry name" value="Immunoglobulins"/>
    <property type="match status" value="1"/>
</dbReference>
<feature type="chain" id="PRO_5032755505" evidence="1">
    <location>
        <begin position="19"/>
        <end position="571"/>
    </location>
</feature>
<dbReference type="RefSeq" id="WP_194450719.1">
    <property type="nucleotide sequence ID" value="NZ_CP063849.1"/>
</dbReference>
<dbReference type="Gene3D" id="3.20.20.80">
    <property type="entry name" value="Glycosidases"/>
    <property type="match status" value="1"/>
</dbReference>
<feature type="domain" description="DUF5060" evidence="2">
    <location>
        <begin position="27"/>
        <end position="95"/>
    </location>
</feature>
<proteinExistence type="predicted"/>
<protein>
    <submittedName>
        <fullName evidence="3">DUF5060 domain-containing protein</fullName>
    </submittedName>
</protein>
<feature type="signal peptide" evidence="1">
    <location>
        <begin position="1"/>
        <end position="18"/>
    </location>
</feature>
<organism evidence="3 4">
    <name type="scientific">Paludibaculum fermentans</name>
    <dbReference type="NCBI Taxonomy" id="1473598"/>
    <lineage>
        <taxon>Bacteria</taxon>
        <taxon>Pseudomonadati</taxon>
        <taxon>Acidobacteriota</taxon>
        <taxon>Terriglobia</taxon>
        <taxon>Bryobacterales</taxon>
        <taxon>Bryobacteraceae</taxon>
        <taxon>Paludibaculum</taxon>
    </lineage>
</organism>
<dbReference type="KEGG" id="pfer:IRI77_03615"/>
<keyword evidence="1" id="KW-0732">Signal</keyword>
<dbReference type="EMBL" id="CP063849">
    <property type="protein sequence ID" value="QOY89057.1"/>
    <property type="molecule type" value="Genomic_DNA"/>
</dbReference>
<evidence type="ECO:0000313" key="3">
    <source>
        <dbReference type="EMBL" id="QOY89057.1"/>
    </source>
</evidence>
<dbReference type="InterPro" id="IPR013783">
    <property type="entry name" value="Ig-like_fold"/>
</dbReference>
<dbReference type="Pfam" id="PF16586">
    <property type="entry name" value="DUF5060"/>
    <property type="match status" value="1"/>
</dbReference>
<sequence length="571" mass="63551">MRTLSLPLLALAAVTAFAQKPCGNTPVYSPCEIVVELPPAVAAKHPNPPASVELWAEFRSPEFKTYKFPAFWDGGARMVFRVTPVEAGNYTYRLSGNVAEFEGKEDKFTAVANPDATAFIKRANAHHWQYTEALKPHLYFGADFTDLAAVETRAKQKFTHLSLPVFSPKLDPAFYKQIDERVAAINGKGMIADLILSPSPAELVKAYTTWSDRERFLRYLAARYSAFNITWQLANEWESSPNARPILKEVGVALKGLDPYGHPRSSRSAVTSAPLGPDGWMDFVINGAPDVTVPAIEHIANTVPQVVLIDAALPEEAFRKRVWNAAISGAYISITGNLADGSPNAKTATGWFDTMSRTRFWDIEPYFDLDGGRAIANPETEYLVYIEHPQKIEMTVEKHGYDVYWVNPSTGEAVKEKKDWKGEMFEGTPPDATRDWILHLSRDGRKEGMLKSYKFESWPIPVQEPERSAVKAPFELVTPPSDMTLKAGEPVKFEIKLKKKTAGTRRMMYMLAGEIVPDGQGTRILATGQEGTLVVPPVMLAKSEGPMNVRLYVLNAPGKLYILDYVFTVKK</sequence>
<accession>A0A7S7NSK6</accession>
<name>A0A7S7NSK6_PALFE</name>
<gene>
    <name evidence="3" type="ORF">IRI77_03615</name>
</gene>
<evidence type="ECO:0000256" key="1">
    <source>
        <dbReference type="SAM" id="SignalP"/>
    </source>
</evidence>
<evidence type="ECO:0000259" key="2">
    <source>
        <dbReference type="Pfam" id="PF16586"/>
    </source>
</evidence>
<dbReference type="InterPro" id="IPR032260">
    <property type="entry name" value="DUF5060"/>
</dbReference>